<protein>
    <submittedName>
        <fullName evidence="1">Uncharacterized protein</fullName>
    </submittedName>
</protein>
<reference evidence="1 2" key="1">
    <citation type="submission" date="2017-09" db="EMBL/GenBank/DDBJ databases">
        <authorList>
            <person name="Haney C."/>
            <person name="Melnyk R."/>
        </authorList>
    </citation>
    <scope>NUCLEOTIDE SEQUENCE [LARGE SCALE GENOMIC DNA]</scope>
    <source>
        <strain evidence="1 2">CH229</strain>
    </source>
</reference>
<dbReference type="RefSeq" id="WP_007969247.1">
    <property type="nucleotide sequence ID" value="NZ_NXHE01000026.1"/>
</dbReference>
<proteinExistence type="predicted"/>
<dbReference type="EMBL" id="NXHE01000026">
    <property type="protein sequence ID" value="PCM47972.1"/>
    <property type="molecule type" value="Genomic_DNA"/>
</dbReference>
<evidence type="ECO:0000313" key="2">
    <source>
        <dbReference type="Proteomes" id="UP000218643"/>
    </source>
</evidence>
<dbReference type="AlphaFoldDB" id="A0A854X7W7"/>
<name>A0A854X7W7_PSEFL</name>
<organism evidence="1 2">
    <name type="scientific">Pseudomonas fluorescens</name>
    <dbReference type="NCBI Taxonomy" id="294"/>
    <lineage>
        <taxon>Bacteria</taxon>
        <taxon>Pseudomonadati</taxon>
        <taxon>Pseudomonadota</taxon>
        <taxon>Gammaproteobacteria</taxon>
        <taxon>Pseudomonadales</taxon>
        <taxon>Pseudomonadaceae</taxon>
        <taxon>Pseudomonas</taxon>
    </lineage>
</organism>
<sequence length="80" mass="9000">MMKTLDKPLDDELSGALRRGDDLLSIREILLKYRDKGFSAISVNELLGSMRGDADEELEDRILEVMDIVTGFCAPALEVW</sequence>
<accession>A0A854X7W7</accession>
<reference evidence="1 2" key="2">
    <citation type="submission" date="2017-10" db="EMBL/GenBank/DDBJ databases">
        <title>Rhizosphere-associated Pseudomonas modulate jasmonic acid/salicylic acid antagonism to induce systemic resistance to herbivores at the cost of susceptibility to pathogens.</title>
        <authorList>
            <person name="Haney C.H."/>
            <person name="Wiesmann C.L."/>
            <person name="Shapiro L.R."/>
            <person name="O'Sullivan L.R."/>
            <person name="Khorasani S."/>
            <person name="Melnyk R.A."/>
            <person name="Xiao L."/>
            <person name="Bush J."/>
            <person name="Carrillo J."/>
            <person name="Pierce N.E."/>
            <person name="Ausubel F.M."/>
        </authorList>
    </citation>
    <scope>NUCLEOTIDE SEQUENCE [LARGE SCALE GENOMIC DNA]</scope>
    <source>
        <strain evidence="1 2">CH229</strain>
    </source>
</reference>
<evidence type="ECO:0000313" key="1">
    <source>
        <dbReference type="EMBL" id="PCM47972.1"/>
    </source>
</evidence>
<dbReference type="Proteomes" id="UP000218643">
    <property type="component" value="Unassembled WGS sequence"/>
</dbReference>
<gene>
    <name evidence="1" type="ORF">CP335_19610</name>
</gene>
<comment type="caution">
    <text evidence="1">The sequence shown here is derived from an EMBL/GenBank/DDBJ whole genome shotgun (WGS) entry which is preliminary data.</text>
</comment>